<evidence type="ECO:0000256" key="9">
    <source>
        <dbReference type="ARBA" id="ARBA00022824"/>
    </source>
</evidence>
<protein>
    <recommendedName>
        <fullName evidence="4">Chitobiosyldiphosphodolichol beta-mannosyltransferase</fullName>
        <ecNumber evidence="3">2.4.1.142</ecNumber>
    </recommendedName>
    <alternativeName>
        <fullName evidence="19">Asparagine-linked glycosylation protein 1 homolog</fullName>
    </alternativeName>
    <alternativeName>
        <fullName evidence="14">Beta-1,4-mannosyltransferase</fullName>
    </alternativeName>
    <alternativeName>
        <fullName evidence="15">GDP-Man:GlcNAc2-PP-dolichol mannosyltransferase</fullName>
    </alternativeName>
    <alternativeName>
        <fullName evidence="13">GDP-mannose-dolichol diphosphochitobiose mannosyltransferase</fullName>
    </alternativeName>
</protein>
<sequence>MKRVSVVVLGDVGRSPRMQNHALSFAKAGFHVDLVGFGGSRLIKDLDGHHNVSLFLLGDFPSKLSKLPRMLYYLVKASYQFLQLFMVLFSCAIHSSHVVVQNPPAIPTLAVAWVACVICNAKLVIDWHNYGYTILSLALDNPDHLLVKIAKWYEHGFGKMSTLNLCVTEAMREDLLYNWQIRANTLYDRPPERFKSAELETRHQLFIKLSNEYPEVFGQKDRLSEFAIKVVEEITAFTVRNSLGKVIERDDRPALLVSSTSWTEDEDFSVLLDALEDYEKHATDSNSNLPRLVCAITGKGPLKEYYQNLIAGKQFKFVSVCTPWLEPEDYPRLLGSANLGVCLHKSSSGLDLPMKVVDMFGCGLPVCAIDFKCISELVHHNENGLIFKDSKELSKQMKELLTGFPKSQTKLQAFRDNLKGFQELRWDESWNNVVLPLLGR</sequence>
<dbReference type="EnsemblMetazoa" id="XM_021046756.2">
    <property type="protein sequence ID" value="XP_020902415.2"/>
    <property type="gene ID" value="LOC110240934"/>
</dbReference>
<dbReference type="Proteomes" id="UP000887567">
    <property type="component" value="Unplaced"/>
</dbReference>
<comment type="similarity">
    <text evidence="18">Belongs to the glycosyltransferase group 1 family. Glycosyltransferase 33 subfamily.</text>
</comment>
<evidence type="ECO:0000256" key="7">
    <source>
        <dbReference type="ARBA" id="ARBA00022679"/>
    </source>
</evidence>
<dbReference type="PANTHER" id="PTHR13036">
    <property type="entry name" value="BETA1,4 MANNOSYLTRANSFERASE"/>
    <property type="match status" value="1"/>
</dbReference>
<evidence type="ECO:0000259" key="20">
    <source>
        <dbReference type="Pfam" id="PF00534"/>
    </source>
</evidence>
<evidence type="ECO:0000256" key="13">
    <source>
        <dbReference type="ARBA" id="ARBA00031434"/>
    </source>
</evidence>
<comment type="catalytic activity">
    <reaction evidence="16">
        <text>an N,N'-diacetylchitobiosyl-diphospho-di-trans,poly-cis-dolichol + GDP-alpha-D-mannose = a beta-D-Man-(1-&gt;4)-beta-D-GlcNAc-(1-&gt;4)-alpha-D-GlcNAc-diphospho-di-trans,poly-cis-dolichol + GDP + H(+)</text>
        <dbReference type="Rhea" id="RHEA:13865"/>
        <dbReference type="Rhea" id="RHEA-COMP:19510"/>
        <dbReference type="Rhea" id="RHEA-COMP:19511"/>
        <dbReference type="ChEBI" id="CHEBI:15378"/>
        <dbReference type="ChEBI" id="CHEBI:57269"/>
        <dbReference type="ChEBI" id="CHEBI:57527"/>
        <dbReference type="ChEBI" id="CHEBI:58189"/>
        <dbReference type="ChEBI" id="CHEBI:58472"/>
        <dbReference type="EC" id="2.4.1.142"/>
    </reaction>
    <physiologicalReaction direction="left-to-right" evidence="16">
        <dbReference type="Rhea" id="RHEA:13866"/>
    </physiologicalReaction>
</comment>
<evidence type="ECO:0000256" key="6">
    <source>
        <dbReference type="ARBA" id="ARBA00022676"/>
    </source>
</evidence>
<dbReference type="InterPro" id="IPR001296">
    <property type="entry name" value="Glyco_trans_1"/>
</dbReference>
<dbReference type="InterPro" id="IPR026051">
    <property type="entry name" value="ALG1-like"/>
</dbReference>
<dbReference type="GO" id="GO:0005789">
    <property type="term" value="C:endoplasmic reticulum membrane"/>
    <property type="evidence" value="ECO:0007669"/>
    <property type="project" value="UniProtKB-SubCell"/>
</dbReference>
<dbReference type="GeneID" id="110240934"/>
<evidence type="ECO:0000256" key="10">
    <source>
        <dbReference type="ARBA" id="ARBA00022968"/>
    </source>
</evidence>
<dbReference type="SUPFAM" id="SSF53756">
    <property type="entry name" value="UDP-Glycosyltransferase/glycogen phosphorylase"/>
    <property type="match status" value="1"/>
</dbReference>
<evidence type="ECO:0000313" key="21">
    <source>
        <dbReference type="EnsemblMetazoa" id="XP_020902415.2"/>
    </source>
</evidence>
<evidence type="ECO:0000256" key="17">
    <source>
        <dbReference type="ARBA" id="ARBA00056362"/>
    </source>
</evidence>
<comment type="pathway">
    <text evidence="2">Protein modification; protein glycosylation.</text>
</comment>
<keyword evidence="10" id="KW-0735">Signal-anchor</keyword>
<evidence type="ECO:0000256" key="1">
    <source>
        <dbReference type="ARBA" id="ARBA00004389"/>
    </source>
</evidence>
<keyword evidence="11" id="KW-1133">Transmembrane helix</keyword>
<keyword evidence="12" id="KW-0472">Membrane</keyword>
<evidence type="ECO:0000256" key="16">
    <source>
        <dbReference type="ARBA" id="ARBA00045071"/>
    </source>
</evidence>
<evidence type="ECO:0000256" key="18">
    <source>
        <dbReference type="ARBA" id="ARBA00061237"/>
    </source>
</evidence>
<keyword evidence="22" id="KW-1185">Reference proteome</keyword>
<dbReference type="KEGG" id="epa:110240934"/>
<reference evidence="21" key="1">
    <citation type="submission" date="2022-11" db="UniProtKB">
        <authorList>
            <consortium name="EnsemblMetazoa"/>
        </authorList>
    </citation>
    <scope>IDENTIFICATION</scope>
</reference>
<evidence type="ECO:0000256" key="5">
    <source>
        <dbReference type="ARBA" id="ARBA00022553"/>
    </source>
</evidence>
<evidence type="ECO:0000256" key="12">
    <source>
        <dbReference type="ARBA" id="ARBA00023136"/>
    </source>
</evidence>
<evidence type="ECO:0000256" key="11">
    <source>
        <dbReference type="ARBA" id="ARBA00022989"/>
    </source>
</evidence>
<evidence type="ECO:0000256" key="2">
    <source>
        <dbReference type="ARBA" id="ARBA00004922"/>
    </source>
</evidence>
<proteinExistence type="inferred from homology"/>
<dbReference type="Pfam" id="PF00534">
    <property type="entry name" value="Glycos_transf_1"/>
    <property type="match status" value="1"/>
</dbReference>
<evidence type="ECO:0000256" key="15">
    <source>
        <dbReference type="ARBA" id="ARBA00033088"/>
    </source>
</evidence>
<comment type="function">
    <text evidence="17">Mannosyltransferase that operates in the biosynthetic pathway of dolichol-linked oligosaccharides, the glycan precursors employed in protein asparagine (N)-glycosylation. The assembly of dolichol-linked oligosaccharides begins on the cytosolic side of the endoplasmic reticulum membrane and finishes in its lumen. The sequential addition of sugars to dolichol pyrophosphate produces dolichol-linked oligosaccharides containing fourteen sugars, including two GlcNAcs, nine mannoses and three glucoses. Once assembled, the oligosaccharide is transferred from the lipid to nascent proteins by oligosaccharyltransferases. Catalyzes, on the cytoplasmic face of the endoplasmic reticulum, the addition of the first mannose residues to the dolichol-linked oligosaccharide chain, to produce Man1GlcNAc(2)-PP-dolichol core oligosaccharide. Man1GlcNAc(2)-PP-dolichol is a substrate for ALG2, the following enzyme in the biosynthetic pathway.</text>
</comment>
<dbReference type="FunFam" id="3.40.50.2000:FF:000096">
    <property type="entry name" value="ALG1, chitobiosyldiphosphodolichol beta-mannosyltransferase"/>
    <property type="match status" value="1"/>
</dbReference>
<keyword evidence="8" id="KW-0812">Transmembrane</keyword>
<accession>A0A913XCK2</accession>
<feature type="domain" description="Glycosyl transferase family 1" evidence="20">
    <location>
        <begin position="248"/>
        <end position="403"/>
    </location>
</feature>
<dbReference type="OrthoDB" id="614844at2759"/>
<evidence type="ECO:0000256" key="14">
    <source>
        <dbReference type="ARBA" id="ARBA00031566"/>
    </source>
</evidence>
<dbReference type="AlphaFoldDB" id="A0A913XCK2"/>
<evidence type="ECO:0000313" key="22">
    <source>
        <dbReference type="Proteomes" id="UP000887567"/>
    </source>
</evidence>
<evidence type="ECO:0000256" key="19">
    <source>
        <dbReference type="ARBA" id="ARBA00082785"/>
    </source>
</evidence>
<dbReference type="Gene3D" id="3.40.50.2000">
    <property type="entry name" value="Glycogen Phosphorylase B"/>
    <property type="match status" value="1"/>
</dbReference>
<organism evidence="21 22">
    <name type="scientific">Exaiptasia diaphana</name>
    <name type="common">Tropical sea anemone</name>
    <name type="synonym">Aiptasia pulchella</name>
    <dbReference type="NCBI Taxonomy" id="2652724"/>
    <lineage>
        <taxon>Eukaryota</taxon>
        <taxon>Metazoa</taxon>
        <taxon>Cnidaria</taxon>
        <taxon>Anthozoa</taxon>
        <taxon>Hexacorallia</taxon>
        <taxon>Actiniaria</taxon>
        <taxon>Aiptasiidae</taxon>
        <taxon>Exaiptasia</taxon>
    </lineage>
</organism>
<evidence type="ECO:0000256" key="3">
    <source>
        <dbReference type="ARBA" id="ARBA00012611"/>
    </source>
</evidence>
<keyword evidence="7" id="KW-0808">Transferase</keyword>
<comment type="subcellular location">
    <subcellularLocation>
        <location evidence="1">Endoplasmic reticulum membrane</location>
        <topology evidence="1">Single-pass membrane protein</topology>
    </subcellularLocation>
</comment>
<dbReference type="RefSeq" id="XP_020902415.2">
    <property type="nucleotide sequence ID" value="XM_021046756.2"/>
</dbReference>
<evidence type="ECO:0000256" key="4">
    <source>
        <dbReference type="ARBA" id="ARBA00015841"/>
    </source>
</evidence>
<dbReference type="OMA" id="CKLIIDW"/>
<dbReference type="CDD" id="cd03816">
    <property type="entry name" value="GT33_ALG1-like"/>
    <property type="match status" value="1"/>
</dbReference>
<dbReference type="PANTHER" id="PTHR13036:SF0">
    <property type="entry name" value="CHITOBIOSYLDIPHOSPHODOLICHOL BETA-MANNOSYLTRANSFERASE"/>
    <property type="match status" value="1"/>
</dbReference>
<keyword evidence="5" id="KW-0597">Phosphoprotein</keyword>
<dbReference type="GO" id="GO:0004578">
    <property type="term" value="F:chitobiosyldiphosphodolichol beta-mannosyltransferase activity"/>
    <property type="evidence" value="ECO:0007669"/>
    <property type="project" value="UniProtKB-EC"/>
</dbReference>
<name>A0A913XCK2_EXADI</name>
<keyword evidence="6" id="KW-0328">Glycosyltransferase</keyword>
<keyword evidence="9" id="KW-0256">Endoplasmic reticulum</keyword>
<evidence type="ECO:0000256" key="8">
    <source>
        <dbReference type="ARBA" id="ARBA00022692"/>
    </source>
</evidence>
<dbReference type="EC" id="2.4.1.142" evidence="3"/>